<evidence type="ECO:0000313" key="2">
    <source>
        <dbReference type="EMBL" id="GMT37375.1"/>
    </source>
</evidence>
<feature type="non-terminal residue" evidence="2">
    <location>
        <position position="1"/>
    </location>
</feature>
<evidence type="ECO:0008006" key="4">
    <source>
        <dbReference type="Google" id="ProtNLM"/>
    </source>
</evidence>
<proteinExistence type="predicted"/>
<comment type="caution">
    <text evidence="2">The sequence shown here is derived from an EMBL/GenBank/DDBJ whole genome shotgun (WGS) entry which is preliminary data.</text>
</comment>
<gene>
    <name evidence="2" type="ORF">PFISCL1PPCAC_28672</name>
</gene>
<reference evidence="2" key="1">
    <citation type="submission" date="2023-10" db="EMBL/GenBank/DDBJ databases">
        <title>Genome assembly of Pristionchus species.</title>
        <authorList>
            <person name="Yoshida K."/>
            <person name="Sommer R.J."/>
        </authorList>
    </citation>
    <scope>NUCLEOTIDE SEQUENCE</scope>
    <source>
        <strain evidence="2">RS5133</strain>
    </source>
</reference>
<dbReference type="AlphaFoldDB" id="A0AAV5X2Y9"/>
<evidence type="ECO:0000313" key="3">
    <source>
        <dbReference type="Proteomes" id="UP001432322"/>
    </source>
</evidence>
<dbReference type="EMBL" id="BTSY01000117">
    <property type="protein sequence ID" value="GMT37375.1"/>
    <property type="molecule type" value="Genomic_DNA"/>
</dbReference>
<accession>A0AAV5X2Y9</accession>
<name>A0AAV5X2Y9_9BILA</name>
<organism evidence="2 3">
    <name type="scientific">Pristionchus fissidentatus</name>
    <dbReference type="NCBI Taxonomy" id="1538716"/>
    <lineage>
        <taxon>Eukaryota</taxon>
        <taxon>Metazoa</taxon>
        <taxon>Ecdysozoa</taxon>
        <taxon>Nematoda</taxon>
        <taxon>Chromadorea</taxon>
        <taxon>Rhabditida</taxon>
        <taxon>Rhabditina</taxon>
        <taxon>Diplogasteromorpha</taxon>
        <taxon>Diplogasteroidea</taxon>
        <taxon>Neodiplogasteridae</taxon>
        <taxon>Pristionchus</taxon>
    </lineage>
</organism>
<protein>
    <recommendedName>
        <fullName evidence="4">Ribosomal protein</fullName>
    </recommendedName>
</protein>
<sequence>WARSWTTSLACSTTIKLTTLSSTTYSRRLLQLRAAVWTTRTTGRRNERLRPIPSDTFPPRVSSTSRMKP</sequence>
<evidence type="ECO:0000256" key="1">
    <source>
        <dbReference type="SAM" id="MobiDB-lite"/>
    </source>
</evidence>
<keyword evidence="3" id="KW-1185">Reference proteome</keyword>
<dbReference type="Proteomes" id="UP001432322">
    <property type="component" value="Unassembled WGS sequence"/>
</dbReference>
<feature type="region of interest" description="Disordered" evidence="1">
    <location>
        <begin position="42"/>
        <end position="69"/>
    </location>
</feature>